<protein>
    <submittedName>
        <fullName evidence="2">Uncharacterized protein</fullName>
    </submittedName>
</protein>
<dbReference type="Proteomes" id="UP000501623">
    <property type="component" value="Chromosome"/>
</dbReference>
<keyword evidence="1" id="KW-0472">Membrane</keyword>
<proteinExistence type="predicted"/>
<reference evidence="2 3" key="1">
    <citation type="submission" date="2020-05" db="EMBL/GenBank/DDBJ databases">
        <title>Complete genome sequence of Hymenobacter sp. TS19 in Coasted Sand Dune.</title>
        <authorList>
            <person name="Lee J.-H."/>
            <person name="Jung J.-H."/>
            <person name="Jeong S."/>
            <person name="Zhao L."/>
            <person name="Kim M.-K."/>
            <person name="Seo H.-S."/>
            <person name="Lim S."/>
        </authorList>
    </citation>
    <scope>NUCLEOTIDE SEQUENCE [LARGE SCALE GENOMIC DNA]</scope>
    <source>
        <strain evidence="2 3">TS19</strain>
    </source>
</reference>
<keyword evidence="1" id="KW-1133">Transmembrane helix</keyword>
<sequence>MSLFKRFLALNTYLSYAFIAFCFAFALGCAVYFIFVRTPQFLFTIKKDLSKNARLMALIGEETGYTVYYSGEEAPQRIFRVKITGGCTNASLTVSGTYNNETYVVTDAVIIKCLRTNKL</sequence>
<organism evidence="2 3">
    <name type="scientific">Hymenobacter taeanensis</name>
    <dbReference type="NCBI Taxonomy" id="2735321"/>
    <lineage>
        <taxon>Bacteria</taxon>
        <taxon>Pseudomonadati</taxon>
        <taxon>Bacteroidota</taxon>
        <taxon>Cytophagia</taxon>
        <taxon>Cytophagales</taxon>
        <taxon>Hymenobacteraceae</taxon>
        <taxon>Hymenobacter</taxon>
    </lineage>
</organism>
<dbReference type="PROSITE" id="PS51257">
    <property type="entry name" value="PROKAR_LIPOPROTEIN"/>
    <property type="match status" value="1"/>
</dbReference>
<name>A0A6M6BH23_9BACT</name>
<dbReference type="RefSeq" id="WP_171590662.1">
    <property type="nucleotide sequence ID" value="NZ_CP053538.1"/>
</dbReference>
<feature type="transmembrane region" description="Helical" evidence="1">
    <location>
        <begin position="13"/>
        <end position="36"/>
    </location>
</feature>
<evidence type="ECO:0000256" key="1">
    <source>
        <dbReference type="SAM" id="Phobius"/>
    </source>
</evidence>
<dbReference type="EMBL" id="CP053538">
    <property type="protein sequence ID" value="QJX46553.1"/>
    <property type="molecule type" value="Genomic_DNA"/>
</dbReference>
<gene>
    <name evidence="2" type="ORF">HMJ29_06220</name>
</gene>
<accession>A0A6M6BH23</accession>
<evidence type="ECO:0000313" key="3">
    <source>
        <dbReference type="Proteomes" id="UP000501623"/>
    </source>
</evidence>
<evidence type="ECO:0000313" key="2">
    <source>
        <dbReference type="EMBL" id="QJX46553.1"/>
    </source>
</evidence>
<keyword evidence="3" id="KW-1185">Reference proteome</keyword>
<dbReference type="AlphaFoldDB" id="A0A6M6BH23"/>
<keyword evidence="1" id="KW-0812">Transmembrane</keyword>
<dbReference type="KEGG" id="hts:HMJ29_06220"/>